<evidence type="ECO:0000313" key="3">
    <source>
        <dbReference type="Proteomes" id="UP000241818"/>
    </source>
</evidence>
<protein>
    <recommendedName>
        <fullName evidence="4">Chromo domain-containing protein</fullName>
    </recommendedName>
</protein>
<feature type="compositionally biased region" description="Basic and acidic residues" evidence="1">
    <location>
        <begin position="119"/>
        <end position="130"/>
    </location>
</feature>
<sequence>MSTLTVVQYTPKATTGITHKLPAKPSWSNSGKESAKPFPVSAKAVEDSERHKKPTTVSGLMFGENPLFDPKTVQDEITEREGAELIKRHRARFLRKLPEERSQGSIPASSSDESIELTGKLDLDDIETAHIHGTQGGGSPTSNRQAPGRITTRDDPDDDSDDDSDDDLRPVSRLLEKSKQKSPDGPDAKYSAEENAKQVLKNDSFGSQESRAGSSSDEPIEIDGSKLDLGEDLYTTNSPCTQSDERSDHVQLDVEAPSAPDGPIDEPCNIINATDTRSFAGRAKRVRFASLCNISSLGLSTPPHSRDGEGQRNMRELERSDSDESRDGTTPLKRQKISSRVVNTAVTENNEPSSSVISDVDNVDGLENLSDHTASDTDVPTLTMHDSAIGVPKICPQFVDIGQEWEYRRVLGEEVVGGVSYYEVEWCSSLIPKSSVRNIEVLAEYEARKARARACGTNGKRRGRRPALKQDSRAVRGAGVPAGQQQKRPRGRPRKLPSATVW</sequence>
<dbReference type="Proteomes" id="UP000241818">
    <property type="component" value="Unassembled WGS sequence"/>
</dbReference>
<proteinExistence type="predicted"/>
<dbReference type="EMBL" id="KZ679011">
    <property type="protein sequence ID" value="PSS18370.1"/>
    <property type="molecule type" value="Genomic_DNA"/>
</dbReference>
<feature type="region of interest" description="Disordered" evidence="1">
    <location>
        <begin position="297"/>
        <end position="359"/>
    </location>
</feature>
<feature type="compositionally biased region" description="Basic and acidic residues" evidence="1">
    <location>
        <begin position="167"/>
        <end position="196"/>
    </location>
</feature>
<reference evidence="2 3" key="1">
    <citation type="journal article" date="2018" name="New Phytol.">
        <title>Comparative genomics and transcriptomics depict ericoid mycorrhizal fungi as versatile saprotrophs and plant mutualists.</title>
        <authorList>
            <person name="Martino E."/>
            <person name="Morin E."/>
            <person name="Grelet G.A."/>
            <person name="Kuo A."/>
            <person name="Kohler A."/>
            <person name="Daghino S."/>
            <person name="Barry K.W."/>
            <person name="Cichocki N."/>
            <person name="Clum A."/>
            <person name="Dockter R.B."/>
            <person name="Hainaut M."/>
            <person name="Kuo R.C."/>
            <person name="LaButti K."/>
            <person name="Lindahl B.D."/>
            <person name="Lindquist E.A."/>
            <person name="Lipzen A."/>
            <person name="Khouja H.R."/>
            <person name="Magnuson J."/>
            <person name="Murat C."/>
            <person name="Ohm R.A."/>
            <person name="Singer S.W."/>
            <person name="Spatafora J.W."/>
            <person name="Wang M."/>
            <person name="Veneault-Fourrey C."/>
            <person name="Henrissat B."/>
            <person name="Grigoriev I.V."/>
            <person name="Martin F.M."/>
            <person name="Perotto S."/>
        </authorList>
    </citation>
    <scope>NUCLEOTIDE SEQUENCE [LARGE SCALE GENOMIC DNA]</scope>
    <source>
        <strain evidence="2 3">ATCC 22711</strain>
    </source>
</reference>
<gene>
    <name evidence="2" type="ORF">M430DRAFT_18968</name>
</gene>
<dbReference type="InParanoid" id="A0A2T3B1D3"/>
<feature type="compositionally biased region" description="Acidic residues" evidence="1">
    <location>
        <begin position="155"/>
        <end position="166"/>
    </location>
</feature>
<dbReference type="OrthoDB" id="10589090at2759"/>
<feature type="region of interest" description="Disordered" evidence="1">
    <location>
        <begin position="20"/>
        <end position="68"/>
    </location>
</feature>
<feature type="compositionally biased region" description="Polar residues" evidence="1">
    <location>
        <begin position="338"/>
        <end position="352"/>
    </location>
</feature>
<feature type="compositionally biased region" description="Polar residues" evidence="1">
    <location>
        <begin position="103"/>
        <end position="112"/>
    </location>
</feature>
<dbReference type="RefSeq" id="XP_024720722.1">
    <property type="nucleotide sequence ID" value="XM_024863995.1"/>
</dbReference>
<name>A0A2T3B1D3_AMORE</name>
<feature type="compositionally biased region" description="Basic and acidic residues" evidence="1">
    <location>
        <begin position="304"/>
        <end position="327"/>
    </location>
</feature>
<feature type="compositionally biased region" description="Basic and acidic residues" evidence="1">
    <location>
        <begin position="243"/>
        <end position="252"/>
    </location>
</feature>
<evidence type="ECO:0000313" key="2">
    <source>
        <dbReference type="EMBL" id="PSS18370.1"/>
    </source>
</evidence>
<organism evidence="2 3">
    <name type="scientific">Amorphotheca resinae ATCC 22711</name>
    <dbReference type="NCBI Taxonomy" id="857342"/>
    <lineage>
        <taxon>Eukaryota</taxon>
        <taxon>Fungi</taxon>
        <taxon>Dikarya</taxon>
        <taxon>Ascomycota</taxon>
        <taxon>Pezizomycotina</taxon>
        <taxon>Leotiomycetes</taxon>
        <taxon>Helotiales</taxon>
        <taxon>Amorphothecaceae</taxon>
        <taxon>Amorphotheca</taxon>
    </lineage>
</organism>
<keyword evidence="3" id="KW-1185">Reference proteome</keyword>
<feature type="compositionally biased region" description="Polar residues" evidence="1">
    <location>
        <begin position="204"/>
        <end position="217"/>
    </location>
</feature>
<feature type="region of interest" description="Disordered" evidence="1">
    <location>
        <begin position="453"/>
        <end position="502"/>
    </location>
</feature>
<dbReference type="GeneID" id="36572076"/>
<feature type="region of interest" description="Disordered" evidence="1">
    <location>
        <begin position="94"/>
        <end position="268"/>
    </location>
</feature>
<evidence type="ECO:0008006" key="4">
    <source>
        <dbReference type="Google" id="ProtNLM"/>
    </source>
</evidence>
<accession>A0A2T3B1D3</accession>
<dbReference type="AlphaFoldDB" id="A0A2T3B1D3"/>
<evidence type="ECO:0000256" key="1">
    <source>
        <dbReference type="SAM" id="MobiDB-lite"/>
    </source>
</evidence>